<reference evidence="1 2" key="1">
    <citation type="submission" date="2019-02" db="EMBL/GenBank/DDBJ databases">
        <title>Planctomycetal bacteria perform biofilm scaping via a novel small molecule.</title>
        <authorList>
            <person name="Jeske O."/>
            <person name="Boedeker C."/>
            <person name="Wiegand S."/>
            <person name="Breitling P."/>
            <person name="Kallscheuer N."/>
            <person name="Jogler M."/>
            <person name="Rohde M."/>
            <person name="Petersen J."/>
            <person name="Medema M.H."/>
            <person name="Surup F."/>
            <person name="Jogler C."/>
        </authorList>
    </citation>
    <scope>NUCLEOTIDE SEQUENCE [LARGE SCALE GENOMIC DNA]</scope>
    <source>
        <strain evidence="1 2">Mal15</strain>
    </source>
</reference>
<sequence length="54" mass="6128">MPARRVSEWLPFARGLTGGPLADRPVDLISRLARAYGRQYVFLVWEARTLARNG</sequence>
<evidence type="ECO:0000313" key="2">
    <source>
        <dbReference type="Proteomes" id="UP000321353"/>
    </source>
</evidence>
<accession>A0A5B9MER4</accession>
<proteinExistence type="predicted"/>
<dbReference type="KEGG" id="smam:Mal15_33770"/>
<keyword evidence="2" id="KW-1185">Reference proteome</keyword>
<dbReference type="EMBL" id="CP036264">
    <property type="protein sequence ID" value="QEF99313.1"/>
    <property type="molecule type" value="Genomic_DNA"/>
</dbReference>
<organism evidence="1 2">
    <name type="scientific">Stieleria maiorica</name>
    <dbReference type="NCBI Taxonomy" id="2795974"/>
    <lineage>
        <taxon>Bacteria</taxon>
        <taxon>Pseudomonadati</taxon>
        <taxon>Planctomycetota</taxon>
        <taxon>Planctomycetia</taxon>
        <taxon>Pirellulales</taxon>
        <taxon>Pirellulaceae</taxon>
        <taxon>Stieleria</taxon>
    </lineage>
</organism>
<evidence type="ECO:0000313" key="1">
    <source>
        <dbReference type="EMBL" id="QEF99313.1"/>
    </source>
</evidence>
<dbReference type="AlphaFoldDB" id="A0A5B9MER4"/>
<name>A0A5B9MER4_9BACT</name>
<dbReference type="Proteomes" id="UP000321353">
    <property type="component" value="Chromosome"/>
</dbReference>
<protein>
    <submittedName>
        <fullName evidence="1">Uncharacterized protein</fullName>
    </submittedName>
</protein>
<gene>
    <name evidence="1" type="ORF">Mal15_33770</name>
</gene>